<feature type="transmembrane region" description="Helical" evidence="6">
    <location>
        <begin position="174"/>
        <end position="191"/>
    </location>
</feature>
<proteinExistence type="predicted"/>
<feature type="compositionally biased region" description="Polar residues" evidence="5">
    <location>
        <begin position="1"/>
        <end position="11"/>
    </location>
</feature>
<feature type="domain" description="RDD" evidence="7">
    <location>
        <begin position="30"/>
        <end position="139"/>
    </location>
</feature>
<dbReference type="InterPro" id="IPR010432">
    <property type="entry name" value="RDD"/>
</dbReference>
<comment type="subcellular location">
    <subcellularLocation>
        <location evidence="1">Membrane</location>
        <topology evidence="1">Multi-pass membrane protein</topology>
    </subcellularLocation>
</comment>
<reference evidence="8" key="1">
    <citation type="submission" date="2022-10" db="EMBL/GenBank/DDBJ databases">
        <title>Whole genome sequencing of three plant growth promoting bacteria isolated from Vachellia tortilis subsp. raddiana in Morocco.</title>
        <authorList>
            <person name="Hnini M."/>
            <person name="Zouagui R."/>
            <person name="Zouagui H."/>
            <person name="Chemao Elfihri M.-W."/>
            <person name="Ibrahimi A."/>
            <person name="Sbabou L."/>
            <person name="Aurag J."/>
        </authorList>
    </citation>
    <scope>NUCLEOTIDE SEQUENCE</scope>
    <source>
        <strain evidence="8">LMR678</strain>
    </source>
</reference>
<evidence type="ECO:0000256" key="2">
    <source>
        <dbReference type="ARBA" id="ARBA00022692"/>
    </source>
</evidence>
<evidence type="ECO:0000256" key="6">
    <source>
        <dbReference type="SAM" id="Phobius"/>
    </source>
</evidence>
<evidence type="ECO:0000313" key="8">
    <source>
        <dbReference type="EMBL" id="MCZ4093836.1"/>
    </source>
</evidence>
<evidence type="ECO:0000256" key="3">
    <source>
        <dbReference type="ARBA" id="ARBA00022989"/>
    </source>
</evidence>
<feature type="transmembrane region" description="Helical" evidence="6">
    <location>
        <begin position="74"/>
        <end position="103"/>
    </location>
</feature>
<feature type="transmembrane region" description="Helical" evidence="6">
    <location>
        <begin position="124"/>
        <end position="145"/>
    </location>
</feature>
<organism evidence="8 9">
    <name type="scientific">Sinorhizobium psoraleae</name>
    <dbReference type="NCBI Taxonomy" id="520838"/>
    <lineage>
        <taxon>Bacteria</taxon>
        <taxon>Pseudomonadati</taxon>
        <taxon>Pseudomonadota</taxon>
        <taxon>Alphaproteobacteria</taxon>
        <taxon>Hyphomicrobiales</taxon>
        <taxon>Rhizobiaceae</taxon>
        <taxon>Sinorhizobium/Ensifer group</taxon>
        <taxon>Sinorhizobium</taxon>
    </lineage>
</organism>
<keyword evidence="9" id="KW-1185">Reference proteome</keyword>
<evidence type="ECO:0000313" key="9">
    <source>
        <dbReference type="Proteomes" id="UP001079430"/>
    </source>
</evidence>
<evidence type="ECO:0000259" key="7">
    <source>
        <dbReference type="Pfam" id="PF06271"/>
    </source>
</evidence>
<dbReference type="Proteomes" id="UP001079430">
    <property type="component" value="Unassembled WGS sequence"/>
</dbReference>
<accession>A0ABT4KPE5</accession>
<feature type="transmembrane region" description="Helical" evidence="6">
    <location>
        <begin position="43"/>
        <end position="68"/>
    </location>
</feature>
<evidence type="ECO:0000256" key="5">
    <source>
        <dbReference type="SAM" id="MobiDB-lite"/>
    </source>
</evidence>
<feature type="region of interest" description="Disordered" evidence="5">
    <location>
        <begin position="1"/>
        <end position="30"/>
    </location>
</feature>
<gene>
    <name evidence="8" type="ORF">O3W52_29270</name>
</gene>
<dbReference type="Pfam" id="PF06271">
    <property type="entry name" value="RDD"/>
    <property type="match status" value="1"/>
</dbReference>
<evidence type="ECO:0000256" key="4">
    <source>
        <dbReference type="ARBA" id="ARBA00023136"/>
    </source>
</evidence>
<protein>
    <submittedName>
        <fullName evidence="8">RDD family protein</fullName>
    </submittedName>
</protein>
<keyword evidence="2 6" id="KW-0812">Transmembrane</keyword>
<name>A0ABT4KPE5_9HYPH</name>
<sequence>MALGVDSSSTQAAPAPPPADIRSEQGSQPARPWPRFWARLIDLWLLGLLLAAIIGVGTFLYSPALFLVATDPKIIGFALLPLVGVVVALLMAAIGTTPGKAILGIRLKPVVTGSRLIFFLIRELKVWVFGLGLGIPFVALFTPIYQYTRVAGGKAASYDDGYCLVEGTPSPNRVLIGAACAIGLISILAYLQAADRTAPTVATKSWQNPITNQQAEIAESWGISELDARSSSGRAFYFDSAVLRTGVIFGYEQPPSDFDVERYAFTLQEVISSQIQITSDWQATTIDGQQALRATGTTPNQAWSHVEVTVIVNGRDAWRAMIFSESADPSSEKDNLVDALFSTID</sequence>
<comment type="caution">
    <text evidence="8">The sequence shown here is derived from an EMBL/GenBank/DDBJ whole genome shotgun (WGS) entry which is preliminary data.</text>
</comment>
<dbReference type="EMBL" id="JAPVOI010000006">
    <property type="protein sequence ID" value="MCZ4093836.1"/>
    <property type="molecule type" value="Genomic_DNA"/>
</dbReference>
<evidence type="ECO:0000256" key="1">
    <source>
        <dbReference type="ARBA" id="ARBA00004141"/>
    </source>
</evidence>
<keyword evidence="3 6" id="KW-1133">Transmembrane helix</keyword>
<dbReference type="RefSeq" id="WP_269285749.1">
    <property type="nucleotide sequence ID" value="NZ_JAPVOI010000006.1"/>
</dbReference>
<keyword evidence="4 6" id="KW-0472">Membrane</keyword>